<dbReference type="GO" id="GO:0005179">
    <property type="term" value="F:hormone activity"/>
    <property type="evidence" value="ECO:0007669"/>
    <property type="project" value="UniProtKB-KW"/>
</dbReference>
<dbReference type="GO" id="GO:0005615">
    <property type="term" value="C:extracellular space"/>
    <property type="evidence" value="ECO:0007669"/>
    <property type="project" value="TreeGrafter"/>
</dbReference>
<evidence type="ECO:0000313" key="8">
    <source>
        <dbReference type="Ensembl" id="ENSCPVP00000007746.1"/>
    </source>
</evidence>
<accession>A0A8C3MKI8</accession>
<feature type="compositionally biased region" description="Basic and acidic residues" evidence="7">
    <location>
        <begin position="280"/>
        <end position="296"/>
    </location>
</feature>
<dbReference type="Ensembl" id="ENSCPVT00000008040.2">
    <property type="protein sequence ID" value="ENSCPVP00000007746.1"/>
    <property type="gene ID" value="ENSCPVG00000005664.2"/>
</dbReference>
<dbReference type="AlphaFoldDB" id="A0A8C3MKI8"/>
<evidence type="ECO:0000256" key="7">
    <source>
        <dbReference type="SAM" id="MobiDB-lite"/>
    </source>
</evidence>
<feature type="compositionally biased region" description="Gly residues" evidence="7">
    <location>
        <begin position="130"/>
        <end position="139"/>
    </location>
</feature>
<name>A0A8C3MKI8_GEOPR</name>
<keyword evidence="4" id="KW-0165">Cleavage on pair of basic residues</keyword>
<protein>
    <submittedName>
        <fullName evidence="8">Uncharacterized protein</fullName>
    </submittedName>
</protein>
<comment type="similarity">
    <text evidence="2">Belongs to the somatostatin family.</text>
</comment>
<feature type="compositionally biased region" description="Gly residues" evidence="7">
    <location>
        <begin position="112"/>
        <end position="124"/>
    </location>
</feature>
<organism evidence="8 9">
    <name type="scientific">Geospiza parvula</name>
    <name type="common">Small tree-finch</name>
    <name type="synonym">Camarhynchus parvulus</name>
    <dbReference type="NCBI Taxonomy" id="87175"/>
    <lineage>
        <taxon>Eukaryota</taxon>
        <taxon>Metazoa</taxon>
        <taxon>Chordata</taxon>
        <taxon>Craniata</taxon>
        <taxon>Vertebrata</taxon>
        <taxon>Euteleostomi</taxon>
        <taxon>Archelosauria</taxon>
        <taxon>Archosauria</taxon>
        <taxon>Dinosauria</taxon>
        <taxon>Saurischia</taxon>
        <taxon>Theropoda</taxon>
        <taxon>Coelurosauria</taxon>
        <taxon>Aves</taxon>
        <taxon>Neognathae</taxon>
        <taxon>Neoaves</taxon>
        <taxon>Telluraves</taxon>
        <taxon>Australaves</taxon>
        <taxon>Passeriformes</taxon>
        <taxon>Thraupidae</taxon>
        <taxon>Camarhynchus</taxon>
    </lineage>
</organism>
<evidence type="ECO:0000256" key="5">
    <source>
        <dbReference type="ARBA" id="ARBA00022702"/>
    </source>
</evidence>
<evidence type="ECO:0000256" key="3">
    <source>
        <dbReference type="ARBA" id="ARBA00022525"/>
    </source>
</evidence>
<feature type="region of interest" description="Disordered" evidence="7">
    <location>
        <begin position="271"/>
        <end position="306"/>
    </location>
</feature>
<evidence type="ECO:0000313" key="9">
    <source>
        <dbReference type="Proteomes" id="UP000694382"/>
    </source>
</evidence>
<reference evidence="8" key="1">
    <citation type="submission" date="2020-02" db="EMBL/GenBank/DDBJ databases">
        <authorList>
            <person name="Enbody D E."/>
            <person name="Pettersson E M."/>
        </authorList>
    </citation>
    <scope>NUCLEOTIDE SEQUENCE [LARGE SCALE GENOMIC DNA]</scope>
</reference>
<keyword evidence="9" id="KW-1185">Reference proteome</keyword>
<keyword evidence="3" id="KW-0964">Secreted</keyword>
<proteinExistence type="inferred from homology"/>
<feature type="region of interest" description="Disordered" evidence="7">
    <location>
        <begin position="1"/>
        <end position="204"/>
    </location>
</feature>
<comment type="subcellular location">
    <subcellularLocation>
        <location evidence="1">Secreted</location>
    </subcellularLocation>
</comment>
<sequence>GPVPERPTGAGEAIGPPRAPQHPHPRQEPEAIALQGTLCSSPDSGAVSHRRGGTRLQGEGLWQRGCWGASPSGAGSEPRWAVTAGTPQRRSGGLEAGEEGADGQGRELWKGGVLGTGTGGGQRGGELRGNRGGLAGAGQSGASPVPFPPPSQRPTPGGVGRGGRPRLDVRRRVYKGGGRRGDPQRRSRAAAEPPAPPAAASRARPTGEMLSCRLQCALALLSIALALGTVSAAPSDPRLRQFLQKSLAAAAGKQELAKYFLAELLSEPSQTENEALESEDLSRGAEQDEVRLELERSANSNPALAPRERKAGCKNFFWKTFTSC</sequence>
<dbReference type="InterPro" id="IPR018142">
    <property type="entry name" value="Somatostatin/Cortistatin_C"/>
</dbReference>
<evidence type="ECO:0000256" key="2">
    <source>
        <dbReference type="ARBA" id="ARBA00008327"/>
    </source>
</evidence>
<reference evidence="8" key="3">
    <citation type="submission" date="2025-09" db="UniProtKB">
        <authorList>
            <consortium name="Ensembl"/>
        </authorList>
    </citation>
    <scope>IDENTIFICATION</scope>
</reference>
<dbReference type="Proteomes" id="UP000694382">
    <property type="component" value="Chromosome 9"/>
</dbReference>
<dbReference type="Pfam" id="PF03002">
    <property type="entry name" value="Somatostatin"/>
    <property type="match status" value="1"/>
</dbReference>
<reference evidence="8" key="2">
    <citation type="submission" date="2025-08" db="UniProtKB">
        <authorList>
            <consortium name="Ensembl"/>
        </authorList>
    </citation>
    <scope>IDENTIFICATION</scope>
</reference>
<dbReference type="GO" id="GO:0030334">
    <property type="term" value="P:regulation of cell migration"/>
    <property type="evidence" value="ECO:0007669"/>
    <property type="project" value="TreeGrafter"/>
</dbReference>
<evidence type="ECO:0000256" key="4">
    <source>
        <dbReference type="ARBA" id="ARBA00022685"/>
    </source>
</evidence>
<dbReference type="PANTHER" id="PTHR10558">
    <property type="entry name" value="SOMATOSTATIN"/>
    <property type="match status" value="1"/>
</dbReference>
<keyword evidence="6" id="KW-1015">Disulfide bond</keyword>
<dbReference type="PANTHER" id="PTHR10558:SF2">
    <property type="entry name" value="SOMATOSTATIN"/>
    <property type="match status" value="1"/>
</dbReference>
<evidence type="ECO:0000256" key="1">
    <source>
        <dbReference type="ARBA" id="ARBA00004613"/>
    </source>
</evidence>
<dbReference type="InterPro" id="IPR004250">
    <property type="entry name" value="Somatostatin"/>
</dbReference>
<evidence type="ECO:0000256" key="6">
    <source>
        <dbReference type="ARBA" id="ARBA00023157"/>
    </source>
</evidence>
<keyword evidence="5" id="KW-0372">Hormone</keyword>